<dbReference type="GeneID" id="119745356"/>
<dbReference type="PANTHER" id="PTHR14338">
    <property type="entry name" value="ACTIN FILAMENT-ASSOCIATED PROTEIN 1 FAMILY MEMBER"/>
    <property type="match status" value="1"/>
</dbReference>
<feature type="domain" description="PH" evidence="7">
    <location>
        <begin position="275"/>
        <end position="378"/>
    </location>
</feature>
<feature type="region of interest" description="Disordered" evidence="6">
    <location>
        <begin position="556"/>
        <end position="587"/>
    </location>
</feature>
<dbReference type="RefSeq" id="XP_038077581.1">
    <property type="nucleotide sequence ID" value="XM_038221653.1"/>
</dbReference>
<accession>A0A914BPF1</accession>
<dbReference type="Proteomes" id="UP000887568">
    <property type="component" value="Unplaced"/>
</dbReference>
<feature type="region of interest" description="Disordered" evidence="6">
    <location>
        <begin position="901"/>
        <end position="931"/>
    </location>
</feature>
<dbReference type="GO" id="GO:0017124">
    <property type="term" value="F:SH3 domain binding"/>
    <property type="evidence" value="ECO:0007669"/>
    <property type="project" value="TreeGrafter"/>
</dbReference>
<dbReference type="SMART" id="SM00233">
    <property type="entry name" value="PH"/>
    <property type="match status" value="2"/>
</dbReference>
<organism evidence="8 9">
    <name type="scientific">Patiria miniata</name>
    <name type="common">Bat star</name>
    <name type="synonym">Asterina miniata</name>
    <dbReference type="NCBI Taxonomy" id="46514"/>
    <lineage>
        <taxon>Eukaryota</taxon>
        <taxon>Metazoa</taxon>
        <taxon>Echinodermata</taxon>
        <taxon>Eleutherozoa</taxon>
        <taxon>Asterozoa</taxon>
        <taxon>Asteroidea</taxon>
        <taxon>Valvatacea</taxon>
        <taxon>Valvatida</taxon>
        <taxon>Asterinidae</taxon>
        <taxon>Patiria</taxon>
    </lineage>
</organism>
<feature type="compositionally biased region" description="Basic and acidic residues" evidence="6">
    <location>
        <begin position="615"/>
        <end position="626"/>
    </location>
</feature>
<reference evidence="8" key="1">
    <citation type="submission" date="2022-11" db="UniProtKB">
        <authorList>
            <consortium name="EnsemblMetazoa"/>
        </authorList>
    </citation>
    <scope>IDENTIFICATION</scope>
</reference>
<evidence type="ECO:0000256" key="5">
    <source>
        <dbReference type="SAM" id="Coils"/>
    </source>
</evidence>
<sequence length="943" mass="107113">MDKLDVLDELLPDFQQFLSDLTTCKLSSALETKVEQYNKSIQDYCATILKPAPEPPKAAVNGNIEKFLAEERARSRMSHTVQDDTYYNVHVNTEASKPSNVRGFRQRWSKSFRIERTSFQIDENYEEPTRSPTVPSSNRPPITRIIDDLPEYEDPDEIPARPTGKSATMPLSTRYTEPSDSGGTLMSFNSSSSSQPQDDLQNYEDLPDYDNFDDGDDGEFSSTDYEDYDEDEIGRQQSAGVDSNANKAKTKLDKAKLDQEEKLAHFKKQHESDPKVDHLGLLFIPSKVMTISKKNFGQWTKRYCLARDTHLLCYKNHDTKRPSQDLVLFGYTVAFVGQEGKQQNVFSISHPSRGSELYSADSKEDADKWIGVLQGYATMGNELVPSTGYVEKEGQGATSHTGDELSRKVKGFLGWNKKKSKESNPQLNVDGKGVLSGCINIMGAKYGEPKWRKKYLMIKNGQLECWSEDGETQHFDFPLNGTDMMPADPKVTKRKVAMKISRGNETLIYLETLNHLDMGPLLKIFMEAMTDSKKDPSSSSKTGMVSSLLKAFEKQNNEPAEQEAYDDVQLPSGQQASGDSGELYQNVSTDQQNDDDLYEDTEIPIRQNNQNSVPSDKDKEKEDSPTKKSSSSIYQNFKIYINIAKTIDEDLYLELLDDFENPEITSPKEKKKKKNPFAVMQRDNRKRSETLPAKISKMPEEPAAESGKKDKKAKKKEDKKKKDKKGKGKEEVVVKEEEVVVKVKEPPAEETPKKKVSVRAKTAFAKSDKMHLLDVDRLEIERKEVDTRKREVTRRKIDLRAQKRETTDPKQKELLEIELQKAQQEWSECSNRLAFINTEIESLNKRSDATTLQEQKQQFRMSMVRELSFKDPMMVRRTRDRLSLCAMRSWSLDSASPEIIGNGLSVDSAKKDQKGSTSPGMKVAQRGGNVKDKLQMFQQMGNK</sequence>
<dbReference type="InterPro" id="IPR001849">
    <property type="entry name" value="PH_domain"/>
</dbReference>
<keyword evidence="2" id="KW-0963">Cytoplasm</keyword>
<feature type="compositionally biased region" description="Polar residues" evidence="6">
    <location>
        <begin position="165"/>
        <end position="200"/>
    </location>
</feature>
<dbReference type="OrthoDB" id="5970758at2759"/>
<dbReference type="InterPro" id="IPR030113">
    <property type="entry name" value="AFAP"/>
</dbReference>
<feature type="compositionally biased region" description="Acidic residues" evidence="6">
    <location>
        <begin position="201"/>
        <end position="227"/>
    </location>
</feature>
<dbReference type="GO" id="GO:0005829">
    <property type="term" value="C:cytosol"/>
    <property type="evidence" value="ECO:0007669"/>
    <property type="project" value="TreeGrafter"/>
</dbReference>
<dbReference type="AlphaFoldDB" id="A0A914BPF1"/>
<evidence type="ECO:0000256" key="6">
    <source>
        <dbReference type="SAM" id="MobiDB-lite"/>
    </source>
</evidence>
<dbReference type="OMA" id="FPPNCPD"/>
<evidence type="ECO:0000256" key="2">
    <source>
        <dbReference type="ARBA" id="ARBA00022490"/>
    </source>
</evidence>
<feature type="region of interest" description="Disordered" evidence="6">
    <location>
        <begin position="664"/>
        <end position="732"/>
    </location>
</feature>
<dbReference type="Pfam" id="PF00169">
    <property type="entry name" value="PH"/>
    <property type="match status" value="1"/>
</dbReference>
<evidence type="ECO:0000313" key="9">
    <source>
        <dbReference type="Proteomes" id="UP000887568"/>
    </source>
</evidence>
<dbReference type="PROSITE" id="PS50003">
    <property type="entry name" value="PH_DOMAIN"/>
    <property type="match status" value="1"/>
</dbReference>
<evidence type="ECO:0000259" key="7">
    <source>
        <dbReference type="PROSITE" id="PS50003"/>
    </source>
</evidence>
<evidence type="ECO:0000256" key="1">
    <source>
        <dbReference type="ARBA" id="ARBA00004496"/>
    </source>
</evidence>
<feature type="coiled-coil region" evidence="5">
    <location>
        <begin position="775"/>
        <end position="832"/>
    </location>
</feature>
<evidence type="ECO:0000256" key="3">
    <source>
        <dbReference type="ARBA" id="ARBA00022737"/>
    </source>
</evidence>
<feature type="compositionally biased region" description="Basic residues" evidence="6">
    <location>
        <begin position="709"/>
        <end position="727"/>
    </location>
</feature>
<feature type="region of interest" description="Disordered" evidence="6">
    <location>
        <begin position="601"/>
        <end position="631"/>
    </location>
</feature>
<feature type="region of interest" description="Disordered" evidence="6">
    <location>
        <begin position="123"/>
        <end position="227"/>
    </location>
</feature>
<comment type="subcellular location">
    <subcellularLocation>
        <location evidence="1">Cytoplasm</location>
    </subcellularLocation>
</comment>
<feature type="compositionally biased region" description="Acidic residues" evidence="6">
    <location>
        <begin position="148"/>
        <end position="157"/>
    </location>
</feature>
<dbReference type="Gene3D" id="2.30.29.30">
    <property type="entry name" value="Pleckstrin-homology domain (PH domain)/Phosphotyrosine-binding domain (PTB)"/>
    <property type="match status" value="1"/>
</dbReference>
<feature type="compositionally biased region" description="Polar residues" evidence="6">
    <location>
        <begin position="130"/>
        <end position="140"/>
    </location>
</feature>
<protein>
    <recommendedName>
        <fullName evidence="7">PH domain-containing protein</fullName>
    </recommendedName>
</protein>
<evidence type="ECO:0000313" key="8">
    <source>
        <dbReference type="EnsemblMetazoa" id="XP_038077581.1"/>
    </source>
</evidence>
<proteinExistence type="predicted"/>
<keyword evidence="4 5" id="KW-0175">Coiled coil</keyword>
<dbReference type="SUPFAM" id="SSF50729">
    <property type="entry name" value="PH domain-like"/>
    <property type="match status" value="1"/>
</dbReference>
<keyword evidence="9" id="KW-1185">Reference proteome</keyword>
<dbReference type="PANTHER" id="PTHR14338:SF7">
    <property type="entry name" value="PH DOMAIN-CONTAINING PROTEIN"/>
    <property type="match status" value="1"/>
</dbReference>
<evidence type="ECO:0000256" key="4">
    <source>
        <dbReference type="ARBA" id="ARBA00023054"/>
    </source>
</evidence>
<keyword evidence="3" id="KW-0677">Repeat</keyword>
<name>A0A914BPF1_PATMI</name>
<dbReference type="EnsemblMetazoa" id="XM_038221653.1">
    <property type="protein sequence ID" value="XP_038077581.1"/>
    <property type="gene ID" value="LOC119745356"/>
</dbReference>
<dbReference type="InterPro" id="IPR011993">
    <property type="entry name" value="PH-like_dom_sf"/>
</dbReference>
<feature type="compositionally biased region" description="Polar residues" evidence="6">
    <location>
        <begin position="571"/>
        <end position="587"/>
    </location>
</feature>